<dbReference type="Pfam" id="PF03227">
    <property type="entry name" value="GILT"/>
    <property type="match status" value="1"/>
</dbReference>
<feature type="chain" id="PRO_5046104345" description="Gamma-interferon inducible lysosomal thiol reductase" evidence="6">
    <location>
        <begin position="20"/>
        <end position="248"/>
    </location>
</feature>
<keyword evidence="5" id="KW-0325">Glycoprotein</keyword>
<feature type="signal peptide" evidence="6">
    <location>
        <begin position="1"/>
        <end position="19"/>
    </location>
</feature>
<reference evidence="7 8" key="1">
    <citation type="submission" date="2021-06" db="EMBL/GenBank/DDBJ databases">
        <title>A haploid diamondback moth (Plutella xylostella L.) genome assembly resolves 31 chromosomes and identifies a diamide resistance mutation.</title>
        <authorList>
            <person name="Ward C.M."/>
            <person name="Perry K.D."/>
            <person name="Baker G."/>
            <person name="Powis K."/>
            <person name="Heckel D.G."/>
            <person name="Baxter S.W."/>
        </authorList>
    </citation>
    <scope>NUCLEOTIDE SEQUENCE [LARGE SCALE GENOMIC DNA]</scope>
    <source>
        <strain evidence="7 8">LV</strain>
        <tissue evidence="7">Single pupa</tissue>
    </source>
</reference>
<proteinExistence type="inferred from homology"/>
<comment type="subcellular location">
    <subcellularLocation>
        <location evidence="1">Secreted</location>
    </subcellularLocation>
</comment>
<evidence type="ECO:0000256" key="5">
    <source>
        <dbReference type="ARBA" id="ARBA00023180"/>
    </source>
</evidence>
<evidence type="ECO:0000256" key="3">
    <source>
        <dbReference type="ARBA" id="ARBA00022525"/>
    </source>
</evidence>
<name>A0ABQ7R0D6_PLUXY</name>
<keyword evidence="3" id="KW-0964">Secreted</keyword>
<comment type="caution">
    <text evidence="7">The sequence shown here is derived from an EMBL/GenBank/DDBJ whole genome shotgun (WGS) entry which is preliminary data.</text>
</comment>
<evidence type="ECO:0000313" key="7">
    <source>
        <dbReference type="EMBL" id="KAG7310737.1"/>
    </source>
</evidence>
<dbReference type="InterPro" id="IPR004911">
    <property type="entry name" value="Interferon-induced_GILT"/>
</dbReference>
<protein>
    <recommendedName>
        <fullName evidence="9">Gamma-interferon inducible lysosomal thiol reductase</fullName>
    </recommendedName>
</protein>
<dbReference type="SUPFAM" id="SSF52833">
    <property type="entry name" value="Thioredoxin-like"/>
    <property type="match status" value="1"/>
</dbReference>
<dbReference type="Gene3D" id="3.40.30.10">
    <property type="entry name" value="Glutaredoxin"/>
    <property type="match status" value="1"/>
</dbReference>
<dbReference type="Proteomes" id="UP000823941">
    <property type="component" value="Chromosome 5"/>
</dbReference>
<evidence type="ECO:0000256" key="1">
    <source>
        <dbReference type="ARBA" id="ARBA00004613"/>
    </source>
</evidence>
<evidence type="ECO:0000256" key="4">
    <source>
        <dbReference type="ARBA" id="ARBA00022729"/>
    </source>
</evidence>
<keyword evidence="8" id="KW-1185">Reference proteome</keyword>
<sequence length="248" mass="27478">MSNLAIYLFVIQLILSLDAAPQVLDQLQNGLDYFSYEVLENETEKVSIKIYYECLCPDCRRFDSEQLVPAMRRLTDHLDIQTFPYGNAKTEEHDGKPTFTCQHGPAECYGNKLHACVLDMLRNHSQALLVNACMMDPSQAGRGSDDQALDVCGKAMGFDTAPIKHCATSDRGTQLLEHYGEESGKVGYDYVPYVLINNKVLDPDCSDLLKVVCEAFVAPPRECRAYARELLEHGGSGGGYARYAGCAS</sequence>
<evidence type="ECO:0000256" key="6">
    <source>
        <dbReference type="SAM" id="SignalP"/>
    </source>
</evidence>
<evidence type="ECO:0000256" key="2">
    <source>
        <dbReference type="ARBA" id="ARBA00005679"/>
    </source>
</evidence>
<accession>A0ABQ7R0D6</accession>
<evidence type="ECO:0008006" key="9">
    <source>
        <dbReference type="Google" id="ProtNLM"/>
    </source>
</evidence>
<dbReference type="InterPro" id="IPR036249">
    <property type="entry name" value="Thioredoxin-like_sf"/>
</dbReference>
<organism evidence="7 8">
    <name type="scientific">Plutella xylostella</name>
    <name type="common">Diamondback moth</name>
    <name type="synonym">Plutella maculipennis</name>
    <dbReference type="NCBI Taxonomy" id="51655"/>
    <lineage>
        <taxon>Eukaryota</taxon>
        <taxon>Metazoa</taxon>
        <taxon>Ecdysozoa</taxon>
        <taxon>Arthropoda</taxon>
        <taxon>Hexapoda</taxon>
        <taxon>Insecta</taxon>
        <taxon>Pterygota</taxon>
        <taxon>Neoptera</taxon>
        <taxon>Endopterygota</taxon>
        <taxon>Lepidoptera</taxon>
        <taxon>Glossata</taxon>
        <taxon>Ditrysia</taxon>
        <taxon>Yponomeutoidea</taxon>
        <taxon>Plutellidae</taxon>
        <taxon>Plutella</taxon>
    </lineage>
</organism>
<dbReference type="PANTHER" id="PTHR13234">
    <property type="entry name" value="GAMMA-INTERFERON INDUCIBLE LYSOSOMAL THIOL REDUCTASE GILT"/>
    <property type="match status" value="1"/>
</dbReference>
<gene>
    <name evidence="7" type="ORF">JYU34_003547</name>
</gene>
<comment type="similarity">
    <text evidence="2">Belongs to the GILT family.</text>
</comment>
<dbReference type="EMBL" id="JAHIBW010000005">
    <property type="protein sequence ID" value="KAG7310737.1"/>
    <property type="molecule type" value="Genomic_DNA"/>
</dbReference>
<evidence type="ECO:0000313" key="8">
    <source>
        <dbReference type="Proteomes" id="UP000823941"/>
    </source>
</evidence>
<keyword evidence="4 6" id="KW-0732">Signal</keyword>
<dbReference type="PANTHER" id="PTHR13234:SF8">
    <property type="entry name" value="GAMMA-INTERFERON-INDUCIBLE LYSOSOMAL THIOL REDUCTASE"/>
    <property type="match status" value="1"/>
</dbReference>